<keyword evidence="5" id="KW-1185">Reference proteome</keyword>
<name>A0A8K0DJT7_IGNLU</name>
<keyword evidence="1 3" id="KW-0732">Signal</keyword>
<evidence type="ECO:0000313" key="4">
    <source>
        <dbReference type="EMBL" id="KAF2904518.1"/>
    </source>
</evidence>
<evidence type="ECO:0000313" key="5">
    <source>
        <dbReference type="Proteomes" id="UP000801492"/>
    </source>
</evidence>
<comment type="caution">
    <text evidence="4">The sequence shown here is derived from an EMBL/GenBank/DDBJ whole genome shotgun (WGS) entry which is preliminary data.</text>
</comment>
<proteinExistence type="predicted"/>
<evidence type="ECO:0000256" key="2">
    <source>
        <dbReference type="SAM" id="Phobius"/>
    </source>
</evidence>
<dbReference type="Proteomes" id="UP000801492">
    <property type="component" value="Unassembled WGS sequence"/>
</dbReference>
<evidence type="ECO:0000256" key="1">
    <source>
        <dbReference type="ARBA" id="ARBA00022729"/>
    </source>
</evidence>
<feature type="chain" id="PRO_5035426765" evidence="3">
    <location>
        <begin position="26"/>
        <end position="182"/>
    </location>
</feature>
<dbReference type="PANTHER" id="PTHR16983">
    <property type="entry name" value="UPAR/LY6 DOMAIN-CONTAINING PROTEIN"/>
    <property type="match status" value="1"/>
</dbReference>
<keyword evidence="2" id="KW-0472">Membrane</keyword>
<dbReference type="PANTHER" id="PTHR16983:SF10">
    <property type="entry name" value="PROTEIN QUIVER"/>
    <property type="match status" value="1"/>
</dbReference>
<reference evidence="4" key="1">
    <citation type="submission" date="2019-08" db="EMBL/GenBank/DDBJ databases">
        <title>The genome of the North American firefly Photinus pyralis.</title>
        <authorList>
            <consortium name="Photinus pyralis genome working group"/>
            <person name="Fallon T.R."/>
            <person name="Sander Lower S.E."/>
            <person name="Weng J.-K."/>
        </authorList>
    </citation>
    <scope>NUCLEOTIDE SEQUENCE</scope>
    <source>
        <strain evidence="4">TRF0915ILg1</strain>
        <tissue evidence="4">Whole body</tissue>
    </source>
</reference>
<accession>A0A8K0DJT7</accession>
<dbReference type="EMBL" id="VTPC01000751">
    <property type="protein sequence ID" value="KAF2904518.1"/>
    <property type="molecule type" value="Genomic_DNA"/>
</dbReference>
<evidence type="ECO:0000256" key="3">
    <source>
        <dbReference type="SAM" id="SignalP"/>
    </source>
</evidence>
<organism evidence="4 5">
    <name type="scientific">Ignelater luminosus</name>
    <name type="common">Cucubano</name>
    <name type="synonym">Pyrophorus luminosus</name>
    <dbReference type="NCBI Taxonomy" id="2038154"/>
    <lineage>
        <taxon>Eukaryota</taxon>
        <taxon>Metazoa</taxon>
        <taxon>Ecdysozoa</taxon>
        <taxon>Arthropoda</taxon>
        <taxon>Hexapoda</taxon>
        <taxon>Insecta</taxon>
        <taxon>Pterygota</taxon>
        <taxon>Neoptera</taxon>
        <taxon>Endopterygota</taxon>
        <taxon>Coleoptera</taxon>
        <taxon>Polyphaga</taxon>
        <taxon>Elateriformia</taxon>
        <taxon>Elateroidea</taxon>
        <taxon>Elateridae</taxon>
        <taxon>Agrypninae</taxon>
        <taxon>Pyrophorini</taxon>
        <taxon>Ignelater</taxon>
    </lineage>
</organism>
<sequence>MNLKCSFSTIIVFSALNLVTDDAVATVTIVLIAAYAGEITDSEHRTKAATEKLPALVCYRCDTMADGEKCAELKENSTSFLSNCSDENRICQVKRISVTTINKTGEVGNQKLWMLQRNCVGTCEPGCIIIGERTKLNSCTTCCEKSSCNYGNSGDSYFYKRRLQLLDLIYFYFFGFIFLMKT</sequence>
<feature type="transmembrane region" description="Helical" evidence="2">
    <location>
        <begin position="163"/>
        <end position="180"/>
    </location>
</feature>
<dbReference type="InterPro" id="IPR051110">
    <property type="entry name" value="Ly-6/neurotoxin-like_GPI-ap"/>
</dbReference>
<dbReference type="CDD" id="cd00117">
    <property type="entry name" value="TFP"/>
    <property type="match status" value="1"/>
</dbReference>
<dbReference type="AlphaFoldDB" id="A0A8K0DJT7"/>
<protein>
    <submittedName>
        <fullName evidence="4">Uncharacterized protein</fullName>
    </submittedName>
</protein>
<keyword evidence="2" id="KW-0812">Transmembrane</keyword>
<dbReference type="InterPro" id="IPR045860">
    <property type="entry name" value="Snake_toxin-like_sf"/>
</dbReference>
<feature type="signal peptide" evidence="3">
    <location>
        <begin position="1"/>
        <end position="25"/>
    </location>
</feature>
<keyword evidence="2" id="KW-1133">Transmembrane helix</keyword>
<dbReference type="OrthoDB" id="6415465at2759"/>
<dbReference type="SUPFAM" id="SSF57302">
    <property type="entry name" value="Snake toxin-like"/>
    <property type="match status" value="1"/>
</dbReference>
<gene>
    <name evidence="4" type="ORF">ILUMI_01659</name>
</gene>